<keyword evidence="6" id="KW-0564">Palmitate</keyword>
<comment type="caution">
    <text evidence="13">The sequence shown here is derived from an EMBL/GenBank/DDBJ whole genome shotgun (WGS) entry which is preliminary data.</text>
</comment>
<dbReference type="GO" id="GO:0006612">
    <property type="term" value="P:protein targeting to membrane"/>
    <property type="evidence" value="ECO:0007669"/>
    <property type="project" value="TreeGrafter"/>
</dbReference>
<keyword evidence="5 11" id="KW-0472">Membrane</keyword>
<keyword evidence="4 11" id="KW-1133">Transmembrane helix</keyword>
<keyword evidence="7" id="KW-0449">Lipoprotein</keyword>
<dbReference type="VEuPathDB" id="MicrosporidiaDB:ECANGB1_1111"/>
<comment type="subcellular location">
    <subcellularLocation>
        <location evidence="1">Endomembrane system</location>
        <topology evidence="1">Multi-pass membrane protein</topology>
    </subcellularLocation>
</comment>
<evidence type="ECO:0000256" key="9">
    <source>
        <dbReference type="ARBA" id="ARBA00023463"/>
    </source>
</evidence>
<feature type="transmembrane region" description="Helical" evidence="11">
    <location>
        <begin position="34"/>
        <end position="53"/>
    </location>
</feature>
<evidence type="ECO:0000256" key="4">
    <source>
        <dbReference type="ARBA" id="ARBA00022989"/>
    </source>
</evidence>
<evidence type="ECO:0000256" key="7">
    <source>
        <dbReference type="ARBA" id="ARBA00023288"/>
    </source>
</evidence>
<sequence>MVSNSKIAQTIIITIKILSYAFLVYVYVGSWPKLLILGLFMLLNGMALSFTSFKDPGYVKPSRFANFELSEVVLNDGLVIRINVHNELREVVDCNSSMSRAELDHRGNWYFVGDLFDDVDELDKLKMMPGKKSHEIVWYQKYCDDCNLFRAPGVSHCWDCGHCVLDKDHHCPSLDNCIGRNNLRPFMVFILSDLVLNTLIAIKMQLMLFGSSPMNITSFKSILGHVSSKCIFLVPLGDLILVCKFYYISAIDLRARDWHLKTRMGRLNILEWPKRLLTFRTPIYSI</sequence>
<evidence type="ECO:0000256" key="3">
    <source>
        <dbReference type="ARBA" id="ARBA00022692"/>
    </source>
</evidence>
<dbReference type="PANTHER" id="PTHR22883:SF43">
    <property type="entry name" value="PALMITOYLTRANSFERASE APP"/>
    <property type="match status" value="1"/>
</dbReference>
<keyword evidence="8 11" id="KW-0012">Acyltransferase</keyword>
<dbReference type="GO" id="GO:0005783">
    <property type="term" value="C:endoplasmic reticulum"/>
    <property type="evidence" value="ECO:0007669"/>
    <property type="project" value="TreeGrafter"/>
</dbReference>
<dbReference type="InterPro" id="IPR039859">
    <property type="entry name" value="PFA4/ZDH16/20/ERF2-like"/>
</dbReference>
<dbReference type="GO" id="GO:0019706">
    <property type="term" value="F:protein-cysteine S-palmitoyltransferase activity"/>
    <property type="evidence" value="ECO:0007669"/>
    <property type="project" value="UniProtKB-EC"/>
</dbReference>
<keyword evidence="3 11" id="KW-0812">Transmembrane</keyword>
<name>A0A1Y1S6R4_9MICR</name>
<evidence type="ECO:0000256" key="5">
    <source>
        <dbReference type="ARBA" id="ARBA00023136"/>
    </source>
</evidence>
<evidence type="ECO:0000256" key="10">
    <source>
        <dbReference type="ARBA" id="ARBA00048048"/>
    </source>
</evidence>
<dbReference type="EMBL" id="LWDP01000031">
    <property type="protein sequence ID" value="ORD94139.1"/>
    <property type="molecule type" value="Genomic_DNA"/>
</dbReference>
<feature type="transmembrane region" description="Helical" evidence="11">
    <location>
        <begin position="7"/>
        <end position="28"/>
    </location>
</feature>
<keyword evidence="2 11" id="KW-0808">Transferase</keyword>
<protein>
    <recommendedName>
        <fullName evidence="11">Palmitoyltransferase</fullName>
        <ecNumber evidence="11">2.3.1.225</ecNumber>
    </recommendedName>
</protein>
<dbReference type="InterPro" id="IPR001594">
    <property type="entry name" value="Palmitoyltrfase_DHHC"/>
</dbReference>
<evidence type="ECO:0000256" key="11">
    <source>
        <dbReference type="RuleBase" id="RU079119"/>
    </source>
</evidence>
<accession>A0A1Y1S6R4</accession>
<dbReference type="Proteomes" id="UP000192639">
    <property type="component" value="Unassembled WGS sequence"/>
</dbReference>
<feature type="transmembrane region" description="Helical" evidence="11">
    <location>
        <begin position="186"/>
        <end position="206"/>
    </location>
</feature>
<evidence type="ECO:0000256" key="6">
    <source>
        <dbReference type="ARBA" id="ARBA00023139"/>
    </source>
</evidence>
<dbReference type="PANTHER" id="PTHR22883">
    <property type="entry name" value="ZINC FINGER DHHC DOMAIN CONTAINING PROTEIN"/>
    <property type="match status" value="1"/>
</dbReference>
<feature type="domain" description="Palmitoyltransferase DHHC" evidence="12">
    <location>
        <begin position="140"/>
        <end position="242"/>
    </location>
</feature>
<comment type="similarity">
    <text evidence="9">Belongs to the DHHC palmitoyltransferase family. ERF2/ZDHHC9 subfamily.</text>
</comment>
<dbReference type="GO" id="GO:0005794">
    <property type="term" value="C:Golgi apparatus"/>
    <property type="evidence" value="ECO:0007669"/>
    <property type="project" value="TreeGrafter"/>
</dbReference>
<evidence type="ECO:0000256" key="2">
    <source>
        <dbReference type="ARBA" id="ARBA00022679"/>
    </source>
</evidence>
<evidence type="ECO:0000256" key="8">
    <source>
        <dbReference type="ARBA" id="ARBA00023315"/>
    </source>
</evidence>
<evidence type="ECO:0000313" key="13">
    <source>
        <dbReference type="EMBL" id="ORD94139.1"/>
    </source>
</evidence>
<dbReference type="AlphaFoldDB" id="A0A1Y1S6R4"/>
<dbReference type="Pfam" id="PF01529">
    <property type="entry name" value="DHHC"/>
    <property type="match status" value="1"/>
</dbReference>
<evidence type="ECO:0000259" key="12">
    <source>
        <dbReference type="Pfam" id="PF01529"/>
    </source>
</evidence>
<proteinExistence type="inferred from homology"/>
<evidence type="ECO:0000313" key="14">
    <source>
        <dbReference type="Proteomes" id="UP000192639"/>
    </source>
</evidence>
<evidence type="ECO:0000256" key="1">
    <source>
        <dbReference type="ARBA" id="ARBA00004127"/>
    </source>
</evidence>
<reference evidence="13 14" key="1">
    <citation type="journal article" date="2017" name="Environ. Microbiol.">
        <title>Decay of the glycolytic pathway and adaptation to intranuclear parasitism within Enterocytozoonidae microsporidia.</title>
        <authorList>
            <person name="Wiredu Boakye D."/>
            <person name="Jaroenlak P."/>
            <person name="Prachumwat A."/>
            <person name="Williams T.A."/>
            <person name="Bateman K.S."/>
            <person name="Itsathitphaisarn O."/>
            <person name="Sritunyalucksana K."/>
            <person name="Paszkiewicz K.H."/>
            <person name="Moore K.A."/>
            <person name="Stentiford G.D."/>
            <person name="Williams B.A."/>
        </authorList>
    </citation>
    <scope>NUCLEOTIDE SEQUENCE [LARGE SCALE GENOMIC DNA]</scope>
    <source>
        <strain evidence="13 14">GB1</strain>
    </source>
</reference>
<comment type="domain">
    <text evidence="11">The DHHC domain is required for palmitoyltransferase activity.</text>
</comment>
<comment type="catalytic activity">
    <reaction evidence="10 11">
        <text>L-cysteinyl-[protein] + hexadecanoyl-CoA = S-hexadecanoyl-L-cysteinyl-[protein] + CoA</text>
        <dbReference type="Rhea" id="RHEA:36683"/>
        <dbReference type="Rhea" id="RHEA-COMP:10131"/>
        <dbReference type="Rhea" id="RHEA-COMP:11032"/>
        <dbReference type="ChEBI" id="CHEBI:29950"/>
        <dbReference type="ChEBI" id="CHEBI:57287"/>
        <dbReference type="ChEBI" id="CHEBI:57379"/>
        <dbReference type="ChEBI" id="CHEBI:74151"/>
        <dbReference type="EC" id="2.3.1.225"/>
    </reaction>
</comment>
<keyword evidence="14" id="KW-1185">Reference proteome</keyword>
<dbReference type="OrthoDB" id="9909019at2759"/>
<dbReference type="PROSITE" id="PS50216">
    <property type="entry name" value="DHHC"/>
    <property type="match status" value="1"/>
</dbReference>
<dbReference type="EC" id="2.3.1.225" evidence="11"/>
<feature type="transmembrane region" description="Helical" evidence="11">
    <location>
        <begin position="226"/>
        <end position="247"/>
    </location>
</feature>
<gene>
    <name evidence="13" type="primary">ERFB</name>
    <name evidence="13" type="ORF">ECANGB1_1111</name>
</gene>
<organism evidence="13 14">
    <name type="scientific">Enterospora canceri</name>
    <dbReference type="NCBI Taxonomy" id="1081671"/>
    <lineage>
        <taxon>Eukaryota</taxon>
        <taxon>Fungi</taxon>
        <taxon>Fungi incertae sedis</taxon>
        <taxon>Microsporidia</taxon>
        <taxon>Enterocytozoonidae</taxon>
        <taxon>Enterospora</taxon>
    </lineage>
</organism>